<name>A0ABX9U099_9GAMM</name>
<proteinExistence type="predicted"/>
<dbReference type="Gene3D" id="3.40.50.1820">
    <property type="entry name" value="alpha/beta hydrolase"/>
    <property type="match status" value="2"/>
</dbReference>
<keyword evidence="1" id="KW-0732">Signal</keyword>
<gene>
    <name evidence="2" type="ORF">D9K81_01055</name>
</gene>
<dbReference type="PANTHER" id="PTHR34853">
    <property type="match status" value="1"/>
</dbReference>
<protein>
    <submittedName>
        <fullName evidence="2">Alpha/beta fold hydrolase</fullName>
    </submittedName>
</protein>
<dbReference type="InterPro" id="IPR029058">
    <property type="entry name" value="AB_hydrolase_fold"/>
</dbReference>
<evidence type="ECO:0000313" key="3">
    <source>
        <dbReference type="Proteomes" id="UP000280271"/>
    </source>
</evidence>
<comment type="caution">
    <text evidence="2">The sequence shown here is derived from an EMBL/GenBank/DDBJ whole genome shotgun (WGS) entry which is preliminary data.</text>
</comment>
<dbReference type="GO" id="GO:0016787">
    <property type="term" value="F:hydrolase activity"/>
    <property type="evidence" value="ECO:0007669"/>
    <property type="project" value="UniProtKB-KW"/>
</dbReference>
<evidence type="ECO:0000256" key="1">
    <source>
        <dbReference type="SAM" id="SignalP"/>
    </source>
</evidence>
<sequence length="407" mass="43933">MNRKNHALKIMMATFALSGIAPLSQAENNTAPSSLSVKVASTKPGTILSVQSQMISSDFQHAGQRYLMTYRSRGVNGEPIVTSGFILLPKGQAPKQGWPILAWAHGTTGVADTCAPSADYPNGPVNEAQQVANVALDHWLEQGYAIAATDYQGLGTPGIHPYMNVSSQLHAVVDAVRATHAMFPRQMSKEWMVMGHSQGGAATLAVAAYGQKDAPEFKLRGAIALAPGGYQYEGIAEYAKANPHPDTSVAAFFPIVLLGAQAADQTLVPDQLVGEQMKDLLNLGRKRCLSELQSELKQAPDSIFKADVNLEPLLSYLKQQSIERMTPSVPLAIVQGTADHLVDYRGTYQYYQQVCQENKPAVYYTIPNGDHRDAVRQSAKFSAEFMAVLDQGKIPSSCSALQNANAK</sequence>
<dbReference type="SUPFAM" id="SSF53474">
    <property type="entry name" value="alpha/beta-Hydrolases"/>
    <property type="match status" value="1"/>
</dbReference>
<keyword evidence="3" id="KW-1185">Reference proteome</keyword>
<evidence type="ECO:0000313" key="2">
    <source>
        <dbReference type="EMBL" id="RLL24604.1"/>
    </source>
</evidence>
<dbReference type="InterPro" id="IPR005152">
    <property type="entry name" value="Lipase_secreted"/>
</dbReference>
<feature type="chain" id="PRO_5047074623" evidence="1">
    <location>
        <begin position="27"/>
        <end position="407"/>
    </location>
</feature>
<dbReference type="Proteomes" id="UP000280271">
    <property type="component" value="Unassembled WGS sequence"/>
</dbReference>
<reference evidence="2 3" key="1">
    <citation type="submission" date="2018-09" db="EMBL/GenBank/DDBJ databases">
        <title>The draft genome of Acinetobacter sp. strains.</title>
        <authorList>
            <person name="Qin J."/>
            <person name="Feng Y."/>
            <person name="Zong Z."/>
        </authorList>
    </citation>
    <scope>NUCLEOTIDE SEQUENCE [LARGE SCALE GENOMIC DNA]</scope>
    <source>
        <strain evidence="2 3">WCHAc060005</strain>
    </source>
</reference>
<accession>A0ABX9U099</accession>
<dbReference type="RefSeq" id="WP_120374677.1">
    <property type="nucleotide sequence ID" value="NZ_RCHC01000001.1"/>
</dbReference>
<dbReference type="EMBL" id="RCHC01000001">
    <property type="protein sequence ID" value="RLL24604.1"/>
    <property type="molecule type" value="Genomic_DNA"/>
</dbReference>
<dbReference type="PIRSF" id="PIRSF029171">
    <property type="entry name" value="Esterase_LipA"/>
    <property type="match status" value="1"/>
</dbReference>
<feature type="signal peptide" evidence="1">
    <location>
        <begin position="1"/>
        <end position="26"/>
    </location>
</feature>
<dbReference type="PANTHER" id="PTHR34853:SF1">
    <property type="entry name" value="LIPASE 5"/>
    <property type="match status" value="1"/>
</dbReference>
<dbReference type="Pfam" id="PF03583">
    <property type="entry name" value="LIP"/>
    <property type="match status" value="1"/>
</dbReference>
<organism evidence="2 3">
    <name type="scientific">Acinetobacter chengduensis</name>
    <dbReference type="NCBI Taxonomy" id="2420890"/>
    <lineage>
        <taxon>Bacteria</taxon>
        <taxon>Pseudomonadati</taxon>
        <taxon>Pseudomonadota</taxon>
        <taxon>Gammaproteobacteria</taxon>
        <taxon>Moraxellales</taxon>
        <taxon>Moraxellaceae</taxon>
        <taxon>Acinetobacter</taxon>
    </lineage>
</organism>
<keyword evidence="2" id="KW-0378">Hydrolase</keyword>